<dbReference type="InterPro" id="IPR023753">
    <property type="entry name" value="FAD/NAD-binding_dom"/>
</dbReference>
<keyword evidence="2" id="KW-0408">Iron</keyword>
<dbReference type="InterPro" id="IPR036188">
    <property type="entry name" value="FAD/NAD-bd_sf"/>
</dbReference>
<dbReference type="AlphaFoldDB" id="A0A328AKT2"/>
<dbReference type="Pfam" id="PF12838">
    <property type="entry name" value="Fer4_7"/>
    <property type="match status" value="1"/>
</dbReference>
<organism evidence="5 6">
    <name type="scientific">Phenylobacterium soli</name>
    <dbReference type="NCBI Taxonomy" id="2170551"/>
    <lineage>
        <taxon>Bacteria</taxon>
        <taxon>Pseudomonadati</taxon>
        <taxon>Pseudomonadota</taxon>
        <taxon>Alphaproteobacteria</taxon>
        <taxon>Caulobacterales</taxon>
        <taxon>Caulobacteraceae</taxon>
        <taxon>Phenylobacterium</taxon>
    </lineage>
</organism>
<evidence type="ECO:0000313" key="6">
    <source>
        <dbReference type="Proteomes" id="UP000249254"/>
    </source>
</evidence>
<evidence type="ECO:0000256" key="3">
    <source>
        <dbReference type="ARBA" id="ARBA00023014"/>
    </source>
</evidence>
<accession>A0A328AKT2</accession>
<dbReference type="GO" id="GO:0051536">
    <property type="term" value="F:iron-sulfur cluster binding"/>
    <property type="evidence" value="ECO:0007669"/>
    <property type="project" value="UniProtKB-KW"/>
</dbReference>
<dbReference type="OrthoDB" id="9803192at2"/>
<feature type="domain" description="4Fe-4S ferredoxin-type" evidence="4">
    <location>
        <begin position="602"/>
        <end position="632"/>
    </location>
</feature>
<dbReference type="GO" id="GO:0046872">
    <property type="term" value="F:metal ion binding"/>
    <property type="evidence" value="ECO:0007669"/>
    <property type="project" value="UniProtKB-KW"/>
</dbReference>
<keyword evidence="6" id="KW-1185">Reference proteome</keyword>
<dbReference type="SUPFAM" id="SSF54862">
    <property type="entry name" value="4Fe-4S ferredoxins"/>
    <property type="match status" value="1"/>
</dbReference>
<dbReference type="Pfam" id="PF07992">
    <property type="entry name" value="Pyr_redox_2"/>
    <property type="match status" value="1"/>
</dbReference>
<dbReference type="Gene3D" id="3.50.50.60">
    <property type="entry name" value="FAD/NAD(P)-binding domain"/>
    <property type="match status" value="2"/>
</dbReference>
<name>A0A328AKT2_9CAUL</name>
<dbReference type="Proteomes" id="UP000249254">
    <property type="component" value="Unassembled WGS sequence"/>
</dbReference>
<dbReference type="Pfam" id="PF14691">
    <property type="entry name" value="Fer4_20"/>
    <property type="match status" value="1"/>
</dbReference>
<dbReference type="PROSITE" id="PS51379">
    <property type="entry name" value="4FE4S_FER_2"/>
    <property type="match status" value="2"/>
</dbReference>
<dbReference type="PROSITE" id="PS00198">
    <property type="entry name" value="4FE4S_FER_1"/>
    <property type="match status" value="2"/>
</dbReference>
<keyword evidence="1" id="KW-0479">Metal-binding</keyword>
<protein>
    <submittedName>
        <fullName evidence="5">Glutamate synthase</fullName>
    </submittedName>
</protein>
<evidence type="ECO:0000256" key="2">
    <source>
        <dbReference type="ARBA" id="ARBA00023004"/>
    </source>
</evidence>
<reference evidence="6" key="1">
    <citation type="submission" date="2018-05" db="EMBL/GenBank/DDBJ databases">
        <authorList>
            <person name="Li X."/>
        </authorList>
    </citation>
    <scope>NUCLEOTIDE SEQUENCE [LARGE SCALE GENOMIC DNA]</scope>
    <source>
        <strain evidence="6">LX32</strain>
    </source>
</reference>
<sequence>MTEQGSGKAWLPYREGRSLLPISTPRRARQRPFCAPAFRESRAFREGICVVQRTSSWGPDYFHKVVDCQWACPAHTPVPEYIRLIADGRYTDAYMINWKSNVFPGILGRTCDRPCEPACRRGRVEEEPVAICRLKRVAADNKSDIHARLPAPAAQSNGKRVALVGCGPASLTVARDLAPLGYELTLIDAEMKAGGMIRSQIPRFRLPEEVIDEEVGYITALGGMELRFGERVDSLKGLLDQGYDAVFVGSGAPRGRDLEIPGRVEGAANIHIGIDWLANVSFGHIDKIGKRVIVLGGGNTAMDCCRTSRRLGGEDVKVIVRSGFEEMKASPWEKEDAIHEDIPIINYRVPKAFTHMDGKLTGVLFEVVKAEYDEKGRRRLVPSGEPDEHYECDDVLVAVGQENAFPWIERDIGLEFNEWDMPKVDEVTFQSTNPRVFFGGDAAFGPKNIIWAVAHGHEAAVSIDKFCQGEDVSQRPAPDFSLISQKMGIHEWSYDNDVSNDHRFRVPLREKAEALKDVRLEVELGFDQALGLKEAQRCLNCDVETVFADSLCIECDACVDICPMDCITFTADGEEADLRPRLKAPALNLEQDLYVSGALPTGRVMVKDEDVCLHCGLCAERCPTGAWDMQKFFLKMTHAGEAGCRTK</sequence>
<dbReference type="InterPro" id="IPR009051">
    <property type="entry name" value="Helical_ferredxn"/>
</dbReference>
<feature type="domain" description="4Fe-4S ferredoxin-type" evidence="4">
    <location>
        <begin position="543"/>
        <end position="572"/>
    </location>
</feature>
<dbReference type="Gene3D" id="3.30.70.20">
    <property type="match status" value="1"/>
</dbReference>
<dbReference type="InterPro" id="IPR028261">
    <property type="entry name" value="DPD_II"/>
</dbReference>
<evidence type="ECO:0000259" key="4">
    <source>
        <dbReference type="PROSITE" id="PS51379"/>
    </source>
</evidence>
<dbReference type="SUPFAM" id="SSF51971">
    <property type="entry name" value="Nucleotide-binding domain"/>
    <property type="match status" value="1"/>
</dbReference>
<gene>
    <name evidence="5" type="ORF">DJ017_12165</name>
</gene>
<evidence type="ECO:0000313" key="5">
    <source>
        <dbReference type="EMBL" id="RAK55219.1"/>
    </source>
</evidence>
<dbReference type="EMBL" id="QFYQ01000001">
    <property type="protein sequence ID" value="RAK55219.1"/>
    <property type="molecule type" value="Genomic_DNA"/>
</dbReference>
<dbReference type="PANTHER" id="PTHR42783">
    <property type="entry name" value="GLUTAMATE SYNTHASE [NADPH] SMALL CHAIN"/>
    <property type="match status" value="1"/>
</dbReference>
<proteinExistence type="predicted"/>
<dbReference type="PANTHER" id="PTHR42783:SF3">
    <property type="entry name" value="GLUTAMATE SYNTHASE [NADPH] SMALL CHAIN-RELATED"/>
    <property type="match status" value="1"/>
</dbReference>
<dbReference type="PRINTS" id="PR00419">
    <property type="entry name" value="ADXRDTASE"/>
</dbReference>
<comment type="caution">
    <text evidence="5">The sequence shown here is derived from an EMBL/GenBank/DDBJ whole genome shotgun (WGS) entry which is preliminary data.</text>
</comment>
<evidence type="ECO:0000256" key="1">
    <source>
        <dbReference type="ARBA" id="ARBA00022723"/>
    </source>
</evidence>
<dbReference type="GO" id="GO:0016491">
    <property type="term" value="F:oxidoreductase activity"/>
    <property type="evidence" value="ECO:0007669"/>
    <property type="project" value="InterPro"/>
</dbReference>
<dbReference type="InterPro" id="IPR017896">
    <property type="entry name" value="4Fe4S_Fe-S-bd"/>
</dbReference>
<dbReference type="Gene3D" id="1.10.1060.10">
    <property type="entry name" value="Alpha-helical ferredoxin"/>
    <property type="match status" value="1"/>
</dbReference>
<dbReference type="InterPro" id="IPR017900">
    <property type="entry name" value="4Fe4S_Fe_S_CS"/>
</dbReference>
<dbReference type="SUPFAM" id="SSF46548">
    <property type="entry name" value="alpha-helical ferredoxin"/>
    <property type="match status" value="2"/>
</dbReference>
<keyword evidence="3" id="KW-0411">Iron-sulfur</keyword>